<organism evidence="2 3">
    <name type="scientific">Oceanobacillus sojae</name>
    <dbReference type="NCBI Taxonomy" id="582851"/>
    <lineage>
        <taxon>Bacteria</taxon>
        <taxon>Bacillati</taxon>
        <taxon>Bacillota</taxon>
        <taxon>Bacilli</taxon>
        <taxon>Bacillales</taxon>
        <taxon>Bacillaceae</taxon>
        <taxon>Oceanobacillus</taxon>
    </lineage>
</organism>
<feature type="transmembrane region" description="Helical" evidence="1">
    <location>
        <begin position="69"/>
        <end position="88"/>
    </location>
</feature>
<feature type="transmembrane region" description="Helical" evidence="1">
    <location>
        <begin position="38"/>
        <end position="57"/>
    </location>
</feature>
<dbReference type="STRING" id="582851.GCA_900162665_03324"/>
<evidence type="ECO:0000313" key="2">
    <source>
        <dbReference type="EMBL" id="GEN86871.1"/>
    </source>
</evidence>
<keyword evidence="1" id="KW-0812">Transmembrane</keyword>
<gene>
    <name evidence="2" type="ORF">OSO01_16100</name>
</gene>
<dbReference type="RefSeq" id="WP_147209886.1">
    <property type="nucleotide sequence ID" value="NZ_BJYM01000005.1"/>
</dbReference>
<protein>
    <submittedName>
        <fullName evidence="2">Uncharacterized protein</fullName>
    </submittedName>
</protein>
<dbReference type="AlphaFoldDB" id="A0A511ZHG6"/>
<accession>A0A511ZHG6</accession>
<reference evidence="2 3" key="1">
    <citation type="submission" date="2019-07" db="EMBL/GenBank/DDBJ databases">
        <title>Whole genome shotgun sequence of Oceanobacillus sojae NBRC 105379.</title>
        <authorList>
            <person name="Hosoyama A."/>
            <person name="Uohara A."/>
            <person name="Ohji S."/>
            <person name="Ichikawa N."/>
        </authorList>
    </citation>
    <scope>NUCLEOTIDE SEQUENCE [LARGE SCALE GENOMIC DNA]</scope>
    <source>
        <strain evidence="2 3">NBRC 105379</strain>
    </source>
</reference>
<keyword evidence="1" id="KW-0472">Membrane</keyword>
<sequence length="126" mass="13219">MSKRFLIIIVTLLIAIAAILFAARSQTAPNTISYADPAGLLIAIGMVVVLFLPPLLLSFFHNSIVRTISAVYQIFIAIAFIGLIPAAIFASAGIAVTIAAIAGTLTSIASIFVTLFAGKSKNTYSF</sequence>
<dbReference type="EMBL" id="BJYM01000005">
    <property type="protein sequence ID" value="GEN86871.1"/>
    <property type="molecule type" value="Genomic_DNA"/>
</dbReference>
<dbReference type="Proteomes" id="UP000321558">
    <property type="component" value="Unassembled WGS sequence"/>
</dbReference>
<proteinExistence type="predicted"/>
<keyword evidence="1" id="KW-1133">Transmembrane helix</keyword>
<feature type="transmembrane region" description="Helical" evidence="1">
    <location>
        <begin position="94"/>
        <end position="117"/>
    </location>
</feature>
<evidence type="ECO:0000313" key="3">
    <source>
        <dbReference type="Proteomes" id="UP000321558"/>
    </source>
</evidence>
<comment type="caution">
    <text evidence="2">The sequence shown here is derived from an EMBL/GenBank/DDBJ whole genome shotgun (WGS) entry which is preliminary data.</text>
</comment>
<keyword evidence="3" id="KW-1185">Reference proteome</keyword>
<name>A0A511ZHG6_9BACI</name>
<evidence type="ECO:0000256" key="1">
    <source>
        <dbReference type="SAM" id="Phobius"/>
    </source>
</evidence>